<dbReference type="InParanoid" id="A0A059B6B2"/>
<proteinExistence type="predicted"/>
<gene>
    <name evidence="1" type="ORF">EUGRSUZ_H04296</name>
</gene>
<dbReference type="EMBL" id="KK198760">
    <property type="protein sequence ID" value="KCW61564.1"/>
    <property type="molecule type" value="Genomic_DNA"/>
</dbReference>
<accession>A0A059B6B2</accession>
<sequence>MCRVNRIDIRASRHFYGSDPKDSIAMYPLDGVKSYSSLSFLKIMRMGLTCSSINQCQDNILVMSLEL</sequence>
<dbReference type="AlphaFoldDB" id="A0A059B6B2"/>
<protein>
    <submittedName>
        <fullName evidence="1">Uncharacterized protein</fullName>
    </submittedName>
</protein>
<name>A0A059B6B2_EUCGR</name>
<evidence type="ECO:0000313" key="1">
    <source>
        <dbReference type="EMBL" id="KCW61564.1"/>
    </source>
</evidence>
<reference evidence="1" key="1">
    <citation type="submission" date="2013-07" db="EMBL/GenBank/DDBJ databases">
        <title>The genome of Eucalyptus grandis.</title>
        <authorList>
            <person name="Schmutz J."/>
            <person name="Hayes R."/>
            <person name="Myburg A."/>
            <person name="Tuskan G."/>
            <person name="Grattapaglia D."/>
            <person name="Rokhsar D.S."/>
        </authorList>
    </citation>
    <scope>NUCLEOTIDE SEQUENCE</scope>
    <source>
        <tissue evidence="1">Leaf extractions</tissue>
    </source>
</reference>
<organism evidence="1">
    <name type="scientific">Eucalyptus grandis</name>
    <name type="common">Flooded gum</name>
    <dbReference type="NCBI Taxonomy" id="71139"/>
    <lineage>
        <taxon>Eukaryota</taxon>
        <taxon>Viridiplantae</taxon>
        <taxon>Streptophyta</taxon>
        <taxon>Embryophyta</taxon>
        <taxon>Tracheophyta</taxon>
        <taxon>Spermatophyta</taxon>
        <taxon>Magnoliopsida</taxon>
        <taxon>eudicotyledons</taxon>
        <taxon>Gunneridae</taxon>
        <taxon>Pentapetalae</taxon>
        <taxon>rosids</taxon>
        <taxon>malvids</taxon>
        <taxon>Myrtales</taxon>
        <taxon>Myrtaceae</taxon>
        <taxon>Myrtoideae</taxon>
        <taxon>Eucalypteae</taxon>
        <taxon>Eucalyptus</taxon>
    </lineage>
</organism>
<dbReference type="Gramene" id="KCW61564">
    <property type="protein sequence ID" value="KCW61564"/>
    <property type="gene ID" value="EUGRSUZ_H04296"/>
</dbReference>